<sequence length="91" mass="10061">PQMSAGRAAQCAHVRRGGLEGARPGEIKQTQHEVIPGTLERAPGRRDRLEGQCDAFHRQQPPNHGVDRRLRFLDQGDRITLEPAGLDHPAV</sequence>
<evidence type="ECO:0000256" key="1">
    <source>
        <dbReference type="SAM" id="MobiDB-lite"/>
    </source>
</evidence>
<proteinExistence type="predicted"/>
<dbReference type="EMBL" id="BKCJ011829882">
    <property type="protein sequence ID" value="GFD56478.1"/>
    <property type="molecule type" value="Genomic_DNA"/>
</dbReference>
<comment type="caution">
    <text evidence="2">The sequence shown here is derived from an EMBL/GenBank/DDBJ whole genome shotgun (WGS) entry which is preliminary data.</text>
</comment>
<organism evidence="2">
    <name type="scientific">Tanacetum cinerariifolium</name>
    <name type="common">Dalmatian daisy</name>
    <name type="synonym">Chrysanthemum cinerariifolium</name>
    <dbReference type="NCBI Taxonomy" id="118510"/>
    <lineage>
        <taxon>Eukaryota</taxon>
        <taxon>Viridiplantae</taxon>
        <taxon>Streptophyta</taxon>
        <taxon>Embryophyta</taxon>
        <taxon>Tracheophyta</taxon>
        <taxon>Spermatophyta</taxon>
        <taxon>Magnoliopsida</taxon>
        <taxon>eudicotyledons</taxon>
        <taxon>Gunneridae</taxon>
        <taxon>Pentapetalae</taxon>
        <taxon>asterids</taxon>
        <taxon>campanulids</taxon>
        <taxon>Asterales</taxon>
        <taxon>Asteraceae</taxon>
        <taxon>Asteroideae</taxon>
        <taxon>Anthemideae</taxon>
        <taxon>Anthemidinae</taxon>
        <taxon>Tanacetum</taxon>
    </lineage>
</organism>
<feature type="region of interest" description="Disordered" evidence="1">
    <location>
        <begin position="1"/>
        <end position="22"/>
    </location>
</feature>
<reference evidence="2" key="1">
    <citation type="journal article" date="2019" name="Sci. Rep.">
        <title>Draft genome of Tanacetum cinerariifolium, the natural source of mosquito coil.</title>
        <authorList>
            <person name="Yamashiro T."/>
            <person name="Shiraishi A."/>
            <person name="Satake H."/>
            <person name="Nakayama K."/>
        </authorList>
    </citation>
    <scope>NUCLEOTIDE SEQUENCE</scope>
</reference>
<evidence type="ECO:0000313" key="2">
    <source>
        <dbReference type="EMBL" id="GFD56478.1"/>
    </source>
</evidence>
<dbReference type="AlphaFoldDB" id="A0A699XER9"/>
<feature type="non-terminal residue" evidence="2">
    <location>
        <position position="91"/>
    </location>
</feature>
<accession>A0A699XER9</accession>
<protein>
    <submittedName>
        <fullName evidence="2">Uncharacterized protein</fullName>
    </submittedName>
</protein>
<name>A0A699XER9_TANCI</name>
<gene>
    <name evidence="2" type="ORF">Tci_928447</name>
</gene>
<feature type="non-terminal residue" evidence="2">
    <location>
        <position position="1"/>
    </location>
</feature>